<dbReference type="KEGG" id="gtl:EP073_13350"/>
<comment type="function">
    <text evidence="12 13">Required for formation of the rod structure in the basal body of the flagellar apparatus. Together with FliI and FliH, may constitute the export apparatus of flagellin.</text>
</comment>
<accession>A0A410K1W4</accession>
<evidence type="ECO:0000256" key="3">
    <source>
        <dbReference type="ARBA" id="ARBA00021622"/>
    </source>
</evidence>
<name>A0A410K1W4_9BACT</name>
<dbReference type="Proteomes" id="UP000287502">
    <property type="component" value="Chromosome"/>
</dbReference>
<evidence type="ECO:0000256" key="14">
    <source>
        <dbReference type="SAM" id="MobiDB-lite"/>
    </source>
</evidence>
<keyword evidence="4 13" id="KW-0813">Transport</keyword>
<evidence type="ECO:0000256" key="6">
    <source>
        <dbReference type="ARBA" id="ARBA00022692"/>
    </source>
</evidence>
<dbReference type="Pfam" id="PF01312">
    <property type="entry name" value="Bac_export_2"/>
    <property type="match status" value="1"/>
</dbReference>
<feature type="transmembrane region" description="Helical" evidence="13">
    <location>
        <begin position="32"/>
        <end position="49"/>
    </location>
</feature>
<evidence type="ECO:0000256" key="8">
    <source>
        <dbReference type="ARBA" id="ARBA00022927"/>
    </source>
</evidence>
<keyword evidence="15" id="KW-0282">Flagellum</keyword>
<protein>
    <recommendedName>
        <fullName evidence="3 13">Flagellar biosynthetic protein FlhB</fullName>
    </recommendedName>
</protein>
<dbReference type="AlphaFoldDB" id="A0A410K1W4"/>
<dbReference type="EMBL" id="CP035108">
    <property type="protein sequence ID" value="QAR34353.1"/>
    <property type="molecule type" value="Genomic_DNA"/>
</dbReference>
<keyword evidence="15" id="KW-0966">Cell projection</keyword>
<dbReference type="GO" id="GO:0009306">
    <property type="term" value="P:protein secretion"/>
    <property type="evidence" value="ECO:0007669"/>
    <property type="project" value="InterPro"/>
</dbReference>
<dbReference type="InterPro" id="IPR006136">
    <property type="entry name" value="FlhB"/>
</dbReference>
<evidence type="ECO:0000256" key="11">
    <source>
        <dbReference type="ARBA" id="ARBA00023225"/>
    </source>
</evidence>
<evidence type="ECO:0000256" key="1">
    <source>
        <dbReference type="ARBA" id="ARBA00004651"/>
    </source>
</evidence>
<sequence length="353" mass="40506">MADNDSEKTEQPTGRRIQKAREEGNVAKTRELSAAVTFVATAIFMYFYISTMADELMRFMRESFMSLDYVLDEKSAVSLMFFVIIFMTKLLAPVLLMLFVVNIASNIMQFGFLFSPKALAVKLDRLDPIKGFGRIFSKRSLVELFKSLFKIFVVGLSAFYIIKGKIPTILRLGDSEPIDSIMFFLMLIFELFLKIGVLILILAIIDFMYQKWQNTEDLKMTKQEVKEEFRQMEGDPIIKQKIRSMQREMARKRMMSDVPKSDVVVTNPTHFAIALRYRPGEDKAPTVVAKGQRLLALRIKELAKKSGVLVHEDPPLARTLFKTVDIGDEIPENLYKAVAEILALVGKFKHMRR</sequence>
<keyword evidence="5 13" id="KW-1003">Cell membrane</keyword>
<evidence type="ECO:0000256" key="5">
    <source>
        <dbReference type="ARBA" id="ARBA00022475"/>
    </source>
</evidence>
<comment type="subcellular location">
    <subcellularLocation>
        <location evidence="1">Cell membrane</location>
        <topology evidence="1">Multi-pass membrane protein</topology>
    </subcellularLocation>
</comment>
<dbReference type="PANTHER" id="PTHR30531:SF12">
    <property type="entry name" value="FLAGELLAR BIOSYNTHETIC PROTEIN FLHB"/>
    <property type="match status" value="1"/>
</dbReference>
<evidence type="ECO:0000256" key="9">
    <source>
        <dbReference type="ARBA" id="ARBA00022989"/>
    </source>
</evidence>
<evidence type="ECO:0000256" key="7">
    <source>
        <dbReference type="ARBA" id="ARBA00022795"/>
    </source>
</evidence>
<dbReference type="InterPro" id="IPR029025">
    <property type="entry name" value="T3SS_substrate_exporter_C"/>
</dbReference>
<evidence type="ECO:0000256" key="10">
    <source>
        <dbReference type="ARBA" id="ARBA00023136"/>
    </source>
</evidence>
<keyword evidence="11 13" id="KW-1006">Bacterial flagellum protein export</keyword>
<evidence type="ECO:0000256" key="4">
    <source>
        <dbReference type="ARBA" id="ARBA00022448"/>
    </source>
</evidence>
<feature type="compositionally biased region" description="Basic and acidic residues" evidence="14">
    <location>
        <begin position="1"/>
        <end position="10"/>
    </location>
</feature>
<evidence type="ECO:0000313" key="16">
    <source>
        <dbReference type="Proteomes" id="UP000287502"/>
    </source>
</evidence>
<comment type="similarity">
    <text evidence="2 13">Belongs to the type III secretion exporter family.</text>
</comment>
<evidence type="ECO:0000313" key="15">
    <source>
        <dbReference type="EMBL" id="QAR34353.1"/>
    </source>
</evidence>
<keyword evidence="16" id="KW-1185">Reference proteome</keyword>
<dbReference type="NCBIfam" id="TIGR00328">
    <property type="entry name" value="flhB"/>
    <property type="match status" value="1"/>
</dbReference>
<keyword evidence="10 13" id="KW-0472">Membrane</keyword>
<evidence type="ECO:0000256" key="13">
    <source>
        <dbReference type="RuleBase" id="RU364091"/>
    </source>
</evidence>
<evidence type="ECO:0000256" key="12">
    <source>
        <dbReference type="ARBA" id="ARBA00025078"/>
    </source>
</evidence>
<keyword evidence="9 13" id="KW-1133">Transmembrane helix</keyword>
<comment type="caution">
    <text evidence="13">Lacks conserved residue(s) required for the propagation of feature annotation.</text>
</comment>
<keyword evidence="8 13" id="KW-0653">Protein transport</keyword>
<dbReference type="OrthoDB" id="9807950at2"/>
<keyword evidence="6 13" id="KW-0812">Transmembrane</keyword>
<feature type="transmembrane region" description="Helical" evidence="13">
    <location>
        <begin position="144"/>
        <end position="162"/>
    </location>
</feature>
<proteinExistence type="inferred from homology"/>
<dbReference type="SUPFAM" id="SSF160544">
    <property type="entry name" value="EscU C-terminal domain-like"/>
    <property type="match status" value="1"/>
</dbReference>
<dbReference type="Gene3D" id="6.10.250.2080">
    <property type="match status" value="1"/>
</dbReference>
<dbReference type="RefSeq" id="WP_128467658.1">
    <property type="nucleotide sequence ID" value="NZ_CP035108.1"/>
</dbReference>
<feature type="region of interest" description="Disordered" evidence="14">
    <location>
        <begin position="1"/>
        <end position="22"/>
    </location>
</feature>
<dbReference type="Gene3D" id="3.40.1690.10">
    <property type="entry name" value="secretion proteins EscU"/>
    <property type="match status" value="1"/>
</dbReference>
<dbReference type="GO" id="GO:0005886">
    <property type="term" value="C:plasma membrane"/>
    <property type="evidence" value="ECO:0007669"/>
    <property type="project" value="UniProtKB-SubCell"/>
</dbReference>
<keyword evidence="15" id="KW-0969">Cilium</keyword>
<dbReference type="InterPro" id="IPR006135">
    <property type="entry name" value="T3SS_substrate_exporter"/>
</dbReference>
<keyword evidence="7 13" id="KW-1005">Bacterial flagellum biogenesis</keyword>
<dbReference type="PANTHER" id="PTHR30531">
    <property type="entry name" value="FLAGELLAR BIOSYNTHETIC PROTEIN FLHB"/>
    <property type="match status" value="1"/>
</dbReference>
<gene>
    <name evidence="13 15" type="primary">flhB</name>
    <name evidence="15" type="ORF">EP073_13350</name>
</gene>
<organism evidence="15 16">
    <name type="scientific">Geovibrio thiophilus</name>
    <dbReference type="NCBI Taxonomy" id="139438"/>
    <lineage>
        <taxon>Bacteria</taxon>
        <taxon>Pseudomonadati</taxon>
        <taxon>Deferribacterota</taxon>
        <taxon>Deferribacteres</taxon>
        <taxon>Deferribacterales</taxon>
        <taxon>Geovibrionaceae</taxon>
        <taxon>Geovibrio</taxon>
    </lineage>
</organism>
<evidence type="ECO:0000256" key="2">
    <source>
        <dbReference type="ARBA" id="ARBA00010690"/>
    </source>
</evidence>
<feature type="transmembrane region" description="Helical" evidence="13">
    <location>
        <begin position="182"/>
        <end position="205"/>
    </location>
</feature>
<dbReference type="PRINTS" id="PR00950">
    <property type="entry name" value="TYPE3IMSPROT"/>
</dbReference>
<reference evidence="15 16" key="1">
    <citation type="submission" date="2019-01" db="EMBL/GenBank/DDBJ databases">
        <title>Geovibrio thiophilus DSM 11263, complete genome.</title>
        <authorList>
            <person name="Spring S."/>
            <person name="Bunk B."/>
            <person name="Sproer C."/>
        </authorList>
    </citation>
    <scope>NUCLEOTIDE SEQUENCE [LARGE SCALE GENOMIC DNA]</scope>
    <source>
        <strain evidence="15 16">DSM 11263</strain>
    </source>
</reference>
<dbReference type="GO" id="GO:0044780">
    <property type="term" value="P:bacterial-type flagellum assembly"/>
    <property type="evidence" value="ECO:0007669"/>
    <property type="project" value="InterPro"/>
</dbReference>